<feature type="domain" description="DUF7483" evidence="1">
    <location>
        <begin position="119"/>
        <end position="314"/>
    </location>
</feature>
<evidence type="ECO:0000313" key="3">
    <source>
        <dbReference type="Proteomes" id="UP001172778"/>
    </source>
</evidence>
<organism evidence="2 3">
    <name type="scientific">Parachitinimonas caeni</name>
    <dbReference type="NCBI Taxonomy" id="3031301"/>
    <lineage>
        <taxon>Bacteria</taxon>
        <taxon>Pseudomonadati</taxon>
        <taxon>Pseudomonadota</taxon>
        <taxon>Betaproteobacteria</taxon>
        <taxon>Neisseriales</taxon>
        <taxon>Chitinibacteraceae</taxon>
        <taxon>Parachitinimonas</taxon>
    </lineage>
</organism>
<comment type="caution">
    <text evidence="2">The sequence shown here is derived from an EMBL/GenBank/DDBJ whole genome shotgun (WGS) entry which is preliminary data.</text>
</comment>
<proteinExistence type="predicted"/>
<accession>A0ABT7DWQ7</accession>
<evidence type="ECO:0000259" key="1">
    <source>
        <dbReference type="Pfam" id="PF24299"/>
    </source>
</evidence>
<dbReference type="RefSeq" id="WP_284100812.1">
    <property type="nucleotide sequence ID" value="NZ_JARRAF010000010.1"/>
</dbReference>
<sequence length="314" mass="32170">MIAQRLMSASGNKLDPAKLLAVTAYTGDGVSGRSLATGLDQTGGGLLIGSARNGSAAPWLKSVADLTVQWDMTGVGTAINYGSAGVTAVSRTGLTLSNHVFANAAATPYVLWQLARCQGFMDLVSYAGNGSVRTISHALGAMPRLLIVLCASSSTLKSVYHADLGASQGLLLGSTVNASAGPWNSTAPTANAFTVAADANVNGAGNQYLACLFAEVAGLSKIGSYNGTGNDLFLNLGFRPRLFLVKSSAGSVQHWLGFDTARGLIDPGNDPALYLDSATAEFNNEFLKPAASGVTLPPSIINVAGSTFIYIAMA</sequence>
<dbReference type="Proteomes" id="UP001172778">
    <property type="component" value="Unassembled WGS sequence"/>
</dbReference>
<reference evidence="2" key="1">
    <citation type="submission" date="2023-03" db="EMBL/GenBank/DDBJ databases">
        <title>Chitinimonas shenzhenensis gen. nov., sp. nov., a novel member of family Burkholderiaceae isolated from activated sludge collected in Shen Zhen, China.</title>
        <authorList>
            <person name="Wang X."/>
        </authorList>
    </citation>
    <scope>NUCLEOTIDE SEQUENCE</scope>
    <source>
        <strain evidence="2">DQS-5</strain>
    </source>
</reference>
<dbReference type="EMBL" id="JARRAF010000010">
    <property type="protein sequence ID" value="MDK2124501.1"/>
    <property type="molecule type" value="Genomic_DNA"/>
</dbReference>
<gene>
    <name evidence="2" type="ORF">PZA18_10595</name>
</gene>
<name>A0ABT7DWQ7_9NEIS</name>
<dbReference type="InterPro" id="IPR055906">
    <property type="entry name" value="DUF7483"/>
</dbReference>
<protein>
    <recommendedName>
        <fullName evidence="1">DUF7483 domain-containing protein</fullName>
    </recommendedName>
</protein>
<evidence type="ECO:0000313" key="2">
    <source>
        <dbReference type="EMBL" id="MDK2124501.1"/>
    </source>
</evidence>
<keyword evidence="3" id="KW-1185">Reference proteome</keyword>
<dbReference type="Pfam" id="PF24299">
    <property type="entry name" value="DUF7483"/>
    <property type="match status" value="1"/>
</dbReference>